<feature type="region of interest" description="Disordered" evidence="1">
    <location>
        <begin position="50"/>
        <end position="85"/>
    </location>
</feature>
<feature type="compositionally biased region" description="Polar residues" evidence="1">
    <location>
        <begin position="51"/>
        <end position="82"/>
    </location>
</feature>
<proteinExistence type="predicted"/>
<protein>
    <submittedName>
        <fullName evidence="2">Uncharacterized protein</fullName>
    </submittedName>
</protein>
<evidence type="ECO:0000256" key="1">
    <source>
        <dbReference type="SAM" id="MobiDB-lite"/>
    </source>
</evidence>
<dbReference type="Proteomes" id="UP000712600">
    <property type="component" value="Unassembled WGS sequence"/>
</dbReference>
<feature type="compositionally biased region" description="Polar residues" evidence="1">
    <location>
        <begin position="241"/>
        <end position="258"/>
    </location>
</feature>
<accession>A0A8S9P014</accession>
<name>A0A8S9P014_BRACR</name>
<sequence length="258" mass="28545">MGLEKLSFLSATGDKKLQLHFQAHPIVVAVTLFCKKYCSVHQRYGGHWQGRQRSLPASSNLHVSEGSTPKSSGSRGINSRTSRPQEDISVIAGFQEYTSKITKGKDLRPAKRTRNCRTTCPTKVLLPRNCPIDLEGITNGSTEATGQSRQQPTFNRHREWVDRVHSPARRIFELHRPRDQLGHPPSRTGMAELDRQDDQLGGWLAGSNTRLARPSAELDQFSSPDGRAGSNTRPARPSAELDQSSSADGRARSNTRPA</sequence>
<dbReference type="EMBL" id="QGKX02001521">
    <property type="protein sequence ID" value="KAF3506597.1"/>
    <property type="molecule type" value="Genomic_DNA"/>
</dbReference>
<feature type="region of interest" description="Disordered" evidence="1">
    <location>
        <begin position="200"/>
        <end position="258"/>
    </location>
</feature>
<comment type="caution">
    <text evidence="2">The sequence shown here is derived from an EMBL/GenBank/DDBJ whole genome shotgun (WGS) entry which is preliminary data.</text>
</comment>
<organism evidence="2 3">
    <name type="scientific">Brassica cretica</name>
    <name type="common">Mustard</name>
    <dbReference type="NCBI Taxonomy" id="69181"/>
    <lineage>
        <taxon>Eukaryota</taxon>
        <taxon>Viridiplantae</taxon>
        <taxon>Streptophyta</taxon>
        <taxon>Embryophyta</taxon>
        <taxon>Tracheophyta</taxon>
        <taxon>Spermatophyta</taxon>
        <taxon>Magnoliopsida</taxon>
        <taxon>eudicotyledons</taxon>
        <taxon>Gunneridae</taxon>
        <taxon>Pentapetalae</taxon>
        <taxon>rosids</taxon>
        <taxon>malvids</taxon>
        <taxon>Brassicales</taxon>
        <taxon>Brassicaceae</taxon>
        <taxon>Brassiceae</taxon>
        <taxon>Brassica</taxon>
    </lineage>
</organism>
<dbReference type="AlphaFoldDB" id="A0A8S9P014"/>
<evidence type="ECO:0000313" key="2">
    <source>
        <dbReference type="EMBL" id="KAF3506597.1"/>
    </source>
</evidence>
<evidence type="ECO:0000313" key="3">
    <source>
        <dbReference type="Proteomes" id="UP000712600"/>
    </source>
</evidence>
<reference evidence="2" key="1">
    <citation type="submission" date="2019-12" db="EMBL/GenBank/DDBJ databases">
        <title>Genome sequencing and annotation of Brassica cretica.</title>
        <authorList>
            <person name="Studholme D.J."/>
            <person name="Sarris P."/>
        </authorList>
    </citation>
    <scope>NUCLEOTIDE SEQUENCE</scope>
    <source>
        <strain evidence="2">PFS-109/04</strain>
        <tissue evidence="2">Leaf</tissue>
    </source>
</reference>
<gene>
    <name evidence="2" type="ORF">F2Q69_00006327</name>
</gene>